<dbReference type="GeneID" id="6755104"/>
<protein>
    <submittedName>
        <fullName evidence="2">Expressed protein</fullName>
    </submittedName>
</protein>
<feature type="transmembrane region" description="Helical" evidence="1">
    <location>
        <begin position="148"/>
        <end position="181"/>
    </location>
</feature>
<feature type="transmembrane region" description="Helical" evidence="1">
    <location>
        <begin position="201"/>
        <end position="227"/>
    </location>
</feature>
<dbReference type="EMBL" id="DS985246">
    <property type="protein sequence ID" value="EDV24366.1"/>
    <property type="molecule type" value="Genomic_DNA"/>
</dbReference>
<dbReference type="PhylomeDB" id="B3S0E4"/>
<reference evidence="2 3" key="1">
    <citation type="journal article" date="2008" name="Nature">
        <title>The Trichoplax genome and the nature of placozoans.</title>
        <authorList>
            <person name="Srivastava M."/>
            <person name="Begovic E."/>
            <person name="Chapman J."/>
            <person name="Putnam N.H."/>
            <person name="Hellsten U."/>
            <person name="Kawashima T."/>
            <person name="Kuo A."/>
            <person name="Mitros T."/>
            <person name="Salamov A."/>
            <person name="Carpenter M.L."/>
            <person name="Signorovitch A.Y."/>
            <person name="Moreno M.A."/>
            <person name="Kamm K."/>
            <person name="Grimwood J."/>
            <person name="Schmutz J."/>
            <person name="Shapiro H."/>
            <person name="Grigoriev I.V."/>
            <person name="Buss L.W."/>
            <person name="Schierwater B."/>
            <person name="Dellaporta S.L."/>
            <person name="Rokhsar D.S."/>
        </authorList>
    </citation>
    <scope>NUCLEOTIDE SEQUENCE [LARGE SCALE GENOMIC DNA]</scope>
    <source>
        <strain evidence="2 3">Grell-BS-1999</strain>
    </source>
</reference>
<keyword evidence="1" id="KW-1133">Transmembrane helix</keyword>
<name>B3S0E4_TRIAD</name>
<accession>B3S0E4</accession>
<evidence type="ECO:0000313" key="2">
    <source>
        <dbReference type="EMBL" id="EDV24366.1"/>
    </source>
</evidence>
<gene>
    <name evidence="2" type="ORF">TRIADDRAFT_64050</name>
</gene>
<organism evidence="2 3">
    <name type="scientific">Trichoplax adhaerens</name>
    <name type="common">Trichoplax reptans</name>
    <dbReference type="NCBI Taxonomy" id="10228"/>
    <lineage>
        <taxon>Eukaryota</taxon>
        <taxon>Metazoa</taxon>
        <taxon>Placozoa</taxon>
        <taxon>Uniplacotomia</taxon>
        <taxon>Trichoplacea</taxon>
        <taxon>Trichoplacidae</taxon>
        <taxon>Trichoplax</taxon>
    </lineage>
</organism>
<evidence type="ECO:0000313" key="3">
    <source>
        <dbReference type="Proteomes" id="UP000009022"/>
    </source>
</evidence>
<dbReference type="HOGENOM" id="CLU_964203_0_0_1"/>
<sequence length="289" mass="31720">MALIIFASIYPLMGAEVNLRFAVKFKIEPSLVRTPRCAHYIVIELRRQEKGKSYLRHKMANFDPNMLNSANTGLMRTLMVVSNLSIASLVLSSVLLVVGIMGLFVPYVTIFAIGLLAALNCYWVTVPILITSILGICGYRKGQYRHNVAIAHLVFSIISAITTVGGLVFTIITLAVMTVSIANQVQNGQTIGQVAQAPTVIAYVGTSITVAIYIFFFYYCIHGAVIFRKVPRKAFISNATNLSTMPVPLQQDAVVTGYVGNPATVSTANYNYQPDYSNYYQPSSNIQKV</sequence>
<dbReference type="RefSeq" id="XP_002113892.1">
    <property type="nucleotide sequence ID" value="XM_002113856.1"/>
</dbReference>
<dbReference type="CTD" id="6755104"/>
<dbReference type="Proteomes" id="UP000009022">
    <property type="component" value="Unassembled WGS sequence"/>
</dbReference>
<dbReference type="AlphaFoldDB" id="B3S0E4"/>
<keyword evidence="1" id="KW-0812">Transmembrane</keyword>
<keyword evidence="1" id="KW-0472">Membrane</keyword>
<feature type="transmembrane region" description="Helical" evidence="1">
    <location>
        <begin position="110"/>
        <end position="136"/>
    </location>
</feature>
<keyword evidence="3" id="KW-1185">Reference proteome</keyword>
<dbReference type="KEGG" id="tad:TRIADDRAFT_64050"/>
<proteinExistence type="predicted"/>
<evidence type="ECO:0000256" key="1">
    <source>
        <dbReference type="SAM" id="Phobius"/>
    </source>
</evidence>
<feature type="transmembrane region" description="Helical" evidence="1">
    <location>
        <begin position="84"/>
        <end position="104"/>
    </location>
</feature>
<dbReference type="InParanoid" id="B3S0E4"/>